<feature type="compositionally biased region" description="Gly residues" evidence="1">
    <location>
        <begin position="62"/>
        <end position="73"/>
    </location>
</feature>
<feature type="region of interest" description="Disordered" evidence="1">
    <location>
        <begin position="626"/>
        <end position="648"/>
    </location>
</feature>
<organism evidence="2 3">
    <name type="scientific">Prorocentrum cordatum</name>
    <dbReference type="NCBI Taxonomy" id="2364126"/>
    <lineage>
        <taxon>Eukaryota</taxon>
        <taxon>Sar</taxon>
        <taxon>Alveolata</taxon>
        <taxon>Dinophyceae</taxon>
        <taxon>Prorocentrales</taxon>
        <taxon>Prorocentraceae</taxon>
        <taxon>Prorocentrum</taxon>
    </lineage>
</organism>
<feature type="region of interest" description="Disordered" evidence="1">
    <location>
        <begin position="672"/>
        <end position="712"/>
    </location>
</feature>
<feature type="region of interest" description="Disordered" evidence="1">
    <location>
        <begin position="573"/>
        <end position="613"/>
    </location>
</feature>
<accession>A0ABN9Y054</accession>
<feature type="compositionally biased region" description="Basic and acidic residues" evidence="1">
    <location>
        <begin position="1"/>
        <end position="10"/>
    </location>
</feature>
<feature type="region of interest" description="Disordered" evidence="1">
    <location>
        <begin position="484"/>
        <end position="515"/>
    </location>
</feature>
<feature type="region of interest" description="Disordered" evidence="1">
    <location>
        <begin position="358"/>
        <end position="377"/>
    </location>
</feature>
<feature type="compositionally biased region" description="Low complexity" evidence="1">
    <location>
        <begin position="691"/>
        <end position="705"/>
    </location>
</feature>
<feature type="compositionally biased region" description="Low complexity" evidence="1">
    <location>
        <begin position="588"/>
        <end position="605"/>
    </location>
</feature>
<proteinExistence type="predicted"/>
<dbReference type="EMBL" id="CAUYUJ010021614">
    <property type="protein sequence ID" value="CAK0905799.1"/>
    <property type="molecule type" value="Genomic_DNA"/>
</dbReference>
<name>A0ABN9Y054_9DINO</name>
<sequence>MERRRQRQDDQDGAGPATARRQLLWDIPEASDGRTSARSTEDAWMSSTVCFDVLDKPSDVDGSGGDDATGGNTGASRSPAGTGESWTLAGGSGRRGRRRQRRHGSGSAPRRSSRRASADCNNQEDPLGSSAGRQAGARRGHSRLRGTRSYVRSLMQASSAGAALGSPRRQAAAAAPPGALPTLLGARRGGGKKAKPPGAADAGQTGVAGTVMAVASVERTLARARALIGQRDSADDGGQGGPGGEADPAPAADARAEDDWAEDSDGSAGGASSFGASGNTASSSSRSSSSSSSSTSSISNSSGSSNGNCSGSGGGRSQPKRRSCWPAGVASGRRRLGGPWFEDAALRRRGWERIAPAGGAALPGRRADGAEPPKSALGHGAAGPLDLGTLAGLPLEAIRAELQAGLMLFQRGVVAQEANGNPSGCAVPVCAGRGFSSDGSPTGQIFGPDAAARPLPGLAAVSSPQATASAEVDPPLPWPAQIPAHLGSLLPPRGGGRVGPPLPRPPPPPPGALSRALESLWPTKARGENLRNTLGLPTAPTCARSLASPETAHEAGEAPDWRAAASLPPLAAQRTQPGAAAGPPPPARQAEPAGRLLPPGPLRGLEAGGAPAGPGQLEGVLWAARAGPAQAAPRRPRPSGRLLPPGRLGRPGWAAEALEAALAGGDGLKGYLQSLGSPGSPQHGPPGGARPGEAPAPAVPAGSPRRGARVHRHRSLRSFLPLVHAHC</sequence>
<evidence type="ECO:0000313" key="3">
    <source>
        <dbReference type="Proteomes" id="UP001189429"/>
    </source>
</evidence>
<dbReference type="Proteomes" id="UP001189429">
    <property type="component" value="Unassembled WGS sequence"/>
</dbReference>
<feature type="compositionally biased region" description="Basic residues" evidence="1">
    <location>
        <begin position="136"/>
        <end position="146"/>
    </location>
</feature>
<keyword evidence="3" id="KW-1185">Reference proteome</keyword>
<feature type="compositionally biased region" description="Low complexity" evidence="1">
    <location>
        <begin position="270"/>
        <end position="309"/>
    </location>
</feature>
<feature type="region of interest" description="Disordered" evidence="1">
    <location>
        <begin position="1"/>
        <end position="207"/>
    </location>
</feature>
<feature type="region of interest" description="Disordered" evidence="1">
    <location>
        <begin position="530"/>
        <end position="558"/>
    </location>
</feature>
<reference evidence="2" key="1">
    <citation type="submission" date="2023-10" db="EMBL/GenBank/DDBJ databases">
        <authorList>
            <person name="Chen Y."/>
            <person name="Shah S."/>
            <person name="Dougan E. K."/>
            <person name="Thang M."/>
            <person name="Chan C."/>
        </authorList>
    </citation>
    <scope>NUCLEOTIDE SEQUENCE [LARGE SCALE GENOMIC DNA]</scope>
</reference>
<feature type="region of interest" description="Disordered" evidence="1">
    <location>
        <begin position="228"/>
        <end position="329"/>
    </location>
</feature>
<feature type="compositionally biased region" description="Pro residues" evidence="1">
    <location>
        <begin position="500"/>
        <end position="511"/>
    </location>
</feature>
<protein>
    <submittedName>
        <fullName evidence="2">Uncharacterized protein</fullName>
    </submittedName>
</protein>
<gene>
    <name evidence="2" type="ORF">PCOR1329_LOCUS81371</name>
</gene>
<comment type="caution">
    <text evidence="2">The sequence shown here is derived from an EMBL/GenBank/DDBJ whole genome shotgun (WGS) entry which is preliminary data.</text>
</comment>
<evidence type="ECO:0000313" key="2">
    <source>
        <dbReference type="EMBL" id="CAK0905799.1"/>
    </source>
</evidence>
<feature type="compositionally biased region" description="Low complexity" evidence="1">
    <location>
        <begin position="162"/>
        <end position="186"/>
    </location>
</feature>
<evidence type="ECO:0000256" key="1">
    <source>
        <dbReference type="SAM" id="MobiDB-lite"/>
    </source>
</evidence>
<feature type="compositionally biased region" description="Basic residues" evidence="1">
    <location>
        <begin position="94"/>
        <end position="104"/>
    </location>
</feature>